<keyword evidence="5 6" id="KW-0233">DNA recombination</keyword>
<keyword evidence="3 6" id="KW-0815">Transposition</keyword>
<dbReference type="AlphaFoldDB" id="I6ZV84"/>
<evidence type="ECO:0000256" key="6">
    <source>
        <dbReference type="RuleBase" id="RU365089"/>
    </source>
</evidence>
<evidence type="ECO:0000313" key="8">
    <source>
        <dbReference type="Proteomes" id="UP000009011"/>
    </source>
</evidence>
<keyword evidence="6" id="KW-0814">Transposable element</keyword>
<evidence type="ECO:0000256" key="1">
    <source>
        <dbReference type="ARBA" id="ARBA00002190"/>
    </source>
</evidence>
<dbReference type="KEGG" id="mro:MROS_2684"/>
<dbReference type="HOGENOM" id="CLU_1693412_0_0_10"/>
<dbReference type="GO" id="GO:0004803">
    <property type="term" value="F:transposase activity"/>
    <property type="evidence" value="ECO:0007669"/>
    <property type="project" value="UniProtKB-UniRule"/>
</dbReference>
<organism evidence="7 8">
    <name type="scientific">Melioribacter roseus (strain DSM 23840 / JCM 17771 / VKM B-2668 / P3M-2)</name>
    <dbReference type="NCBI Taxonomy" id="1191523"/>
    <lineage>
        <taxon>Bacteria</taxon>
        <taxon>Pseudomonadati</taxon>
        <taxon>Ignavibacteriota</taxon>
        <taxon>Ignavibacteria</taxon>
        <taxon>Ignavibacteriales</taxon>
        <taxon>Melioribacteraceae</taxon>
        <taxon>Melioribacter</taxon>
    </lineage>
</organism>
<name>I6ZV84_MELRP</name>
<accession>I6ZV84</accession>
<gene>
    <name evidence="7" type="ordered locus">MROS_2684</name>
</gene>
<dbReference type="Proteomes" id="UP000009011">
    <property type="component" value="Chromosome"/>
</dbReference>
<keyword evidence="8" id="KW-1185">Reference proteome</keyword>
<dbReference type="GO" id="GO:0006313">
    <property type="term" value="P:DNA transposition"/>
    <property type="evidence" value="ECO:0007669"/>
    <property type="project" value="UniProtKB-UniRule"/>
</dbReference>
<dbReference type="eggNOG" id="COG3328">
    <property type="taxonomic scope" value="Bacteria"/>
</dbReference>
<proteinExistence type="inferred from homology"/>
<dbReference type="GO" id="GO:0003677">
    <property type="term" value="F:DNA binding"/>
    <property type="evidence" value="ECO:0007669"/>
    <property type="project" value="UniProtKB-UniRule"/>
</dbReference>
<evidence type="ECO:0000313" key="7">
    <source>
        <dbReference type="EMBL" id="AFN75914.1"/>
    </source>
</evidence>
<comment type="function">
    <text evidence="1 6">Required for the transposition of the insertion element.</text>
</comment>
<comment type="similarity">
    <text evidence="2 6">Belongs to the transposase mutator family.</text>
</comment>
<evidence type="ECO:0000256" key="4">
    <source>
        <dbReference type="ARBA" id="ARBA00023125"/>
    </source>
</evidence>
<dbReference type="PANTHER" id="PTHR33217">
    <property type="entry name" value="TRANSPOSASE FOR INSERTION SEQUENCE ELEMENT IS1081"/>
    <property type="match status" value="1"/>
</dbReference>
<evidence type="ECO:0000256" key="3">
    <source>
        <dbReference type="ARBA" id="ARBA00022578"/>
    </source>
</evidence>
<evidence type="ECO:0000256" key="2">
    <source>
        <dbReference type="ARBA" id="ARBA00010961"/>
    </source>
</evidence>
<dbReference type="Pfam" id="PF00872">
    <property type="entry name" value="Transposase_mut"/>
    <property type="match status" value="1"/>
</dbReference>
<dbReference type="PANTHER" id="PTHR33217:SF7">
    <property type="entry name" value="TRANSPOSASE FOR INSERTION SEQUENCE ELEMENT IS1081"/>
    <property type="match status" value="1"/>
</dbReference>
<keyword evidence="4 6" id="KW-0238">DNA-binding</keyword>
<dbReference type="InterPro" id="IPR001207">
    <property type="entry name" value="Transposase_mutator"/>
</dbReference>
<protein>
    <recommendedName>
        <fullName evidence="6">Mutator family transposase</fullName>
    </recommendedName>
</protein>
<dbReference type="EMBL" id="CP003557">
    <property type="protein sequence ID" value="AFN75914.1"/>
    <property type="molecule type" value="Genomic_DNA"/>
</dbReference>
<evidence type="ECO:0000256" key="5">
    <source>
        <dbReference type="ARBA" id="ARBA00023172"/>
    </source>
</evidence>
<sequence length="155" mass="17424">MIKSILLGLSQKDYGKLSKTIAESFGLSQSSISRKFIEESSKELEAYEKRDLSNYDFTALLIDGKYLSREQIVIAMGITIAGDKLLLGFIQSTTENSRAVKGLLKDLLDRNFKFEEGLLCVLDGSKGLSKAVKETFGKYCLIQRCNWHKRENVVS</sequence>
<reference evidence="7 8" key="1">
    <citation type="journal article" date="2013" name="PLoS ONE">
        <title>Genomic analysis of Melioribacter roseus, facultatively anaerobic organotrophic bacterium representing a novel deep lineage within Bacteriodetes/Chlorobi group.</title>
        <authorList>
            <person name="Kadnikov V.V."/>
            <person name="Mardanov A.V."/>
            <person name="Podosokorskaya O.A."/>
            <person name="Gavrilov S.N."/>
            <person name="Kublanov I.V."/>
            <person name="Beletsky A.V."/>
            <person name="Bonch-Osmolovskaya E.A."/>
            <person name="Ravin N.V."/>
        </authorList>
    </citation>
    <scope>NUCLEOTIDE SEQUENCE [LARGE SCALE GENOMIC DNA]</scope>
    <source>
        <strain evidence="8">JCM 17771 / P3M-2</strain>
    </source>
</reference>